<evidence type="ECO:0000256" key="1">
    <source>
        <dbReference type="ARBA" id="ARBA00022729"/>
    </source>
</evidence>
<dbReference type="PANTHER" id="PTHR46580">
    <property type="entry name" value="SENSOR KINASE-RELATED"/>
    <property type="match status" value="1"/>
</dbReference>
<dbReference type="Gene3D" id="3.40.390.10">
    <property type="entry name" value="Collagenase (Catalytic Domain)"/>
    <property type="match status" value="1"/>
</dbReference>
<dbReference type="EMBL" id="JBHLTG010000001">
    <property type="protein sequence ID" value="MFC0676877.1"/>
    <property type="molecule type" value="Genomic_DNA"/>
</dbReference>
<protein>
    <submittedName>
        <fullName evidence="3">Reprolysin-like metallopeptidase</fullName>
    </submittedName>
</protein>
<dbReference type="Pfam" id="PF13517">
    <property type="entry name" value="FG-GAP_3"/>
    <property type="match status" value="2"/>
</dbReference>
<organism evidence="3 4">
    <name type="scientific">Lysobacter korlensis</name>
    <dbReference type="NCBI Taxonomy" id="553636"/>
    <lineage>
        <taxon>Bacteria</taxon>
        <taxon>Pseudomonadati</taxon>
        <taxon>Pseudomonadota</taxon>
        <taxon>Gammaproteobacteria</taxon>
        <taxon>Lysobacterales</taxon>
        <taxon>Lysobacteraceae</taxon>
        <taxon>Lysobacter</taxon>
    </lineage>
</organism>
<dbReference type="SUPFAM" id="SSF69318">
    <property type="entry name" value="Integrin alpha N-terminal domain"/>
    <property type="match status" value="1"/>
</dbReference>
<dbReference type="RefSeq" id="WP_386664776.1">
    <property type="nucleotide sequence ID" value="NZ_JBHLTG010000001.1"/>
</dbReference>
<proteinExistence type="predicted"/>
<reference evidence="3 4" key="1">
    <citation type="submission" date="2024-09" db="EMBL/GenBank/DDBJ databases">
        <authorList>
            <person name="Sun Q."/>
            <person name="Mori K."/>
        </authorList>
    </citation>
    <scope>NUCLEOTIDE SEQUENCE [LARGE SCALE GENOMIC DNA]</scope>
    <source>
        <strain evidence="3 4">KCTC 23076</strain>
    </source>
</reference>
<feature type="chain" id="PRO_5046830549" evidence="2">
    <location>
        <begin position="19"/>
        <end position="792"/>
    </location>
</feature>
<evidence type="ECO:0000313" key="4">
    <source>
        <dbReference type="Proteomes" id="UP001589896"/>
    </source>
</evidence>
<dbReference type="InterPro" id="IPR028994">
    <property type="entry name" value="Integrin_alpha_N"/>
</dbReference>
<dbReference type="Pfam" id="PF13583">
    <property type="entry name" value="Reprolysin_4"/>
    <property type="match status" value="1"/>
</dbReference>
<accession>A0ABV6RIT2</accession>
<keyword evidence="4" id="KW-1185">Reference proteome</keyword>
<evidence type="ECO:0000313" key="3">
    <source>
        <dbReference type="EMBL" id="MFC0676877.1"/>
    </source>
</evidence>
<sequence>MKTIGWWGALGAFTLALAGCSKGDLAGGDVAFRAAGPAAAEAGLADPAVLPRRSPALGSFATLPDRGAFAQPDALRHVRREGAYAWHPVQLSEEHAINAIGSGELVLPAPDGQVLRLSYGHHVEHADGNWSWFGRDRQGRDAIITFGEKAVFGSIPNGDEEPLRLIVAGGRSWMLETDRRALAHVDNDLTRPKHPDFLLPPETPVVDEGRVAAAAAAMEASTGTSAPVIDLVLGYTAGFASMLGGDSQARTRLTYMVDLTNQAFKTSQVNAQVRLVHAMLVDYADNTANDNTLTELSGYKSGSGWISVPAALQPLRDAREKYGADMVSLVRRFNQSTNGGCGIAWLIGGSRSTYEVADHPFAYSVVSDSGGNLYPDGGYVCRDETLAHELGHNLGSQHDRTTATDNGTLKYGAFDYSFGMKSGAGASNFYTIMAYGDSGQYKNRVFSNPRISICGEYPSNFACGVENTADNVRSLNQTLAIAAGFRATVVPMNAKAVRNDLNGDRKADIVWRNAANELQAHWIMSGPARAAVAYKAVSSIYRIIETGDFDGDGRADLLWTNNTNDLLWIWRSRGDGQYDVHFVDGYPPGWTVEGVTDLNGDGKSDLVWRNSSLGLFDYWLMNGATRVASGVKQAVSPIYRIIGTGDFDGDGRGDLLWTNNTNDLLWTWRSRGDGQFDVNLVDGYPQGWSVKGVADLNADGKADIVWQNPGRELMAYWLMNGHVRIGSADRSVGSAYRIVTTGDYDGDGRGDLLWTNNSNDLLWIWRSRSDGGFDIQFVDGYPSGWAVVGAGL</sequence>
<dbReference type="PANTHER" id="PTHR46580:SF2">
    <property type="entry name" value="MAM DOMAIN-CONTAINING PROTEIN"/>
    <property type="match status" value="1"/>
</dbReference>
<feature type="signal peptide" evidence="2">
    <location>
        <begin position="1"/>
        <end position="18"/>
    </location>
</feature>
<dbReference type="Proteomes" id="UP001589896">
    <property type="component" value="Unassembled WGS sequence"/>
</dbReference>
<name>A0ABV6RIT2_9GAMM</name>
<dbReference type="Gene3D" id="2.40.128.340">
    <property type="match status" value="1"/>
</dbReference>
<comment type="caution">
    <text evidence="3">The sequence shown here is derived from an EMBL/GenBank/DDBJ whole genome shotgun (WGS) entry which is preliminary data.</text>
</comment>
<dbReference type="InterPro" id="IPR024079">
    <property type="entry name" value="MetalloPept_cat_dom_sf"/>
</dbReference>
<gene>
    <name evidence="3" type="ORF">ACFFGH_03295</name>
</gene>
<dbReference type="InterPro" id="IPR013517">
    <property type="entry name" value="FG-GAP"/>
</dbReference>
<dbReference type="Gene3D" id="2.130.10.130">
    <property type="entry name" value="Integrin alpha, N-terminal"/>
    <property type="match status" value="1"/>
</dbReference>
<dbReference type="SUPFAM" id="SSF55486">
    <property type="entry name" value="Metalloproteases ('zincins'), catalytic domain"/>
    <property type="match status" value="1"/>
</dbReference>
<evidence type="ECO:0000256" key="2">
    <source>
        <dbReference type="SAM" id="SignalP"/>
    </source>
</evidence>
<dbReference type="PROSITE" id="PS51257">
    <property type="entry name" value="PROKAR_LIPOPROTEIN"/>
    <property type="match status" value="1"/>
</dbReference>
<keyword evidence="1 2" id="KW-0732">Signal</keyword>